<organism evidence="1 2">
    <name type="scientific">Spiromyces aspiralis</name>
    <dbReference type="NCBI Taxonomy" id="68401"/>
    <lineage>
        <taxon>Eukaryota</taxon>
        <taxon>Fungi</taxon>
        <taxon>Fungi incertae sedis</taxon>
        <taxon>Zoopagomycota</taxon>
        <taxon>Kickxellomycotina</taxon>
        <taxon>Kickxellomycetes</taxon>
        <taxon>Kickxellales</taxon>
        <taxon>Kickxellaceae</taxon>
        <taxon>Spiromyces</taxon>
    </lineage>
</organism>
<feature type="non-terminal residue" evidence="1">
    <location>
        <position position="1"/>
    </location>
</feature>
<dbReference type="Proteomes" id="UP001145114">
    <property type="component" value="Unassembled WGS sequence"/>
</dbReference>
<name>A0ACC1HVU7_9FUNG</name>
<dbReference type="EMBL" id="JAMZIH010000375">
    <property type="protein sequence ID" value="KAJ1679450.1"/>
    <property type="molecule type" value="Genomic_DNA"/>
</dbReference>
<evidence type="ECO:0000313" key="1">
    <source>
        <dbReference type="EMBL" id="KAJ1679450.1"/>
    </source>
</evidence>
<evidence type="ECO:0000313" key="2">
    <source>
        <dbReference type="Proteomes" id="UP001145114"/>
    </source>
</evidence>
<comment type="caution">
    <text evidence="1">The sequence shown here is derived from an EMBL/GenBank/DDBJ whole genome shotgun (WGS) entry which is preliminary data.</text>
</comment>
<keyword evidence="2" id="KW-1185">Reference proteome</keyword>
<sequence length="69" mass="7808">HSIPAGSDDHLTIAADRSQSFVPYDKFLQGSEVPWDLNSSAPLQTCWGIYGDRPFDLYVSSSARWMRME</sequence>
<reference evidence="1" key="1">
    <citation type="submission" date="2022-06" db="EMBL/GenBank/DDBJ databases">
        <title>Phylogenomic reconstructions and comparative analyses of Kickxellomycotina fungi.</title>
        <authorList>
            <person name="Reynolds N.K."/>
            <person name="Stajich J.E."/>
            <person name="Barry K."/>
            <person name="Grigoriev I.V."/>
            <person name="Crous P."/>
            <person name="Smith M.E."/>
        </authorList>
    </citation>
    <scope>NUCLEOTIDE SEQUENCE</scope>
    <source>
        <strain evidence="1">RSA 2271</strain>
    </source>
</reference>
<gene>
    <name evidence="1" type="ORF">EV182_002029</name>
</gene>
<proteinExistence type="predicted"/>
<accession>A0ACC1HVU7</accession>
<protein>
    <submittedName>
        <fullName evidence="1">Uncharacterized protein</fullName>
    </submittedName>
</protein>